<keyword evidence="1" id="KW-0812">Transmembrane</keyword>
<evidence type="ECO:0000256" key="1">
    <source>
        <dbReference type="SAM" id="Phobius"/>
    </source>
</evidence>
<accession>A0ABX7Q8S4</accession>
<dbReference type="EMBL" id="CP071448">
    <property type="protein sequence ID" value="QSW87043.1"/>
    <property type="molecule type" value="Genomic_DNA"/>
</dbReference>
<feature type="transmembrane region" description="Helical" evidence="1">
    <location>
        <begin position="49"/>
        <end position="69"/>
    </location>
</feature>
<dbReference type="Proteomes" id="UP000663440">
    <property type="component" value="Chromosome"/>
</dbReference>
<dbReference type="RefSeq" id="WP_207294308.1">
    <property type="nucleotide sequence ID" value="NZ_CP071448.1"/>
</dbReference>
<keyword evidence="3" id="KW-1185">Reference proteome</keyword>
<feature type="transmembrane region" description="Helical" evidence="1">
    <location>
        <begin position="20"/>
        <end position="43"/>
    </location>
</feature>
<gene>
    <name evidence="2" type="ORF">J0383_12115</name>
</gene>
<organism evidence="2 3">
    <name type="scientific">Flavobacterium endoglycinae</name>
    <dbReference type="NCBI Taxonomy" id="2816357"/>
    <lineage>
        <taxon>Bacteria</taxon>
        <taxon>Pseudomonadati</taxon>
        <taxon>Bacteroidota</taxon>
        <taxon>Flavobacteriia</taxon>
        <taxon>Flavobacteriales</taxon>
        <taxon>Flavobacteriaceae</taxon>
        <taxon>Flavobacterium</taxon>
    </lineage>
</organism>
<keyword evidence="1" id="KW-0472">Membrane</keyword>
<reference evidence="2 3" key="1">
    <citation type="submission" date="2021-03" db="EMBL/GenBank/DDBJ databases">
        <title>Flavobacterium kribbensis sp. nov, an endophytic bacteria, isolated from soybean.</title>
        <authorList>
            <person name="Lee J."/>
            <person name="Seo J."/>
        </authorList>
    </citation>
    <scope>NUCLEOTIDE SEQUENCE [LARGE SCALE GENOMIC DNA]</scope>
    <source>
        <strain evidence="2 3">BB8</strain>
    </source>
</reference>
<evidence type="ECO:0000313" key="3">
    <source>
        <dbReference type="Proteomes" id="UP000663440"/>
    </source>
</evidence>
<keyword evidence="1" id="KW-1133">Transmembrane helix</keyword>
<proteinExistence type="predicted"/>
<evidence type="ECO:0000313" key="2">
    <source>
        <dbReference type="EMBL" id="QSW87043.1"/>
    </source>
</evidence>
<name>A0ABX7Q8S4_9FLAO</name>
<protein>
    <submittedName>
        <fullName evidence="2">Uncharacterized protein</fullName>
    </submittedName>
</protein>
<sequence length="171" mass="19996">MKKQEFNQLVYISKRPFWHFLIALPLYCFAVSMFLKTIDLFYLGKVIDALKFVLATFFILVCAGGLTFTKRVYTNSDLKRVTFNFTLFKIPLSKDSVFENVQYVSVYKNYSDRDFEIYVWLSSTKKKSISVHLDLDSAFNYALKIADGLQVDLLDATEKGNFKWVEKEKIQ</sequence>